<evidence type="ECO:0000313" key="1">
    <source>
        <dbReference type="EMBL" id="TDE13062.1"/>
    </source>
</evidence>
<protein>
    <submittedName>
        <fullName evidence="1">ArsR family transcriptional regulator</fullName>
    </submittedName>
</protein>
<sequence>MGIWLIDADVLAGSRFRVSALAETIAAIRVLTGERHNRPGQLARPAQQRAAFRARMADDSVGRAFLKGALLPTWLADFLCAPPLDDEPTFDDELHRIRTTPAAALRADLAGDDPALDVPDLPDRIAAVLDWVWTEAIEPDWQRRARAFEADVIARTRRLSTSGWASALDDMRPGMRWLGEGRLRINAYDYPPHDLTQGQLLFIPVTGARGWVGWRRPHRYSIVYPCAGLLAEGRRTAPGALGRLIGPARATLLALLDNPMSTTQLVAVTGFALGSVGDHLKVLLDAQLVRRRRAGRSVLYYRTADGDRLVRAATVQVDGVPAAAGAPGHAEEAR</sequence>
<organism evidence="1 2">
    <name type="scientific">Jiangella asiatica</name>
    <dbReference type="NCBI Taxonomy" id="2530372"/>
    <lineage>
        <taxon>Bacteria</taxon>
        <taxon>Bacillati</taxon>
        <taxon>Actinomycetota</taxon>
        <taxon>Actinomycetes</taxon>
        <taxon>Jiangellales</taxon>
        <taxon>Jiangellaceae</taxon>
        <taxon>Jiangella</taxon>
    </lineage>
</organism>
<dbReference type="PANTHER" id="PTHR43132:SF6">
    <property type="entry name" value="HTH-TYPE TRANSCRIPTIONAL REPRESSOR CZRA"/>
    <property type="match status" value="1"/>
</dbReference>
<dbReference type="InterPro" id="IPR036390">
    <property type="entry name" value="WH_DNA-bd_sf"/>
</dbReference>
<accession>A0A4R5DGC3</accession>
<proteinExistence type="predicted"/>
<dbReference type="InterPro" id="IPR011991">
    <property type="entry name" value="ArsR-like_HTH"/>
</dbReference>
<reference evidence="1 2" key="1">
    <citation type="submission" date="2019-03" db="EMBL/GenBank/DDBJ databases">
        <title>Draft genome sequences of novel Actinobacteria.</title>
        <authorList>
            <person name="Sahin N."/>
            <person name="Ay H."/>
            <person name="Saygin H."/>
        </authorList>
    </citation>
    <scope>NUCLEOTIDE SEQUENCE [LARGE SCALE GENOMIC DNA]</scope>
    <source>
        <strain evidence="1 2">5K138</strain>
    </source>
</reference>
<dbReference type="AlphaFoldDB" id="A0A4R5DGC3"/>
<comment type="caution">
    <text evidence="1">The sequence shown here is derived from an EMBL/GenBank/DDBJ whole genome shotgun (WGS) entry which is preliminary data.</text>
</comment>
<keyword evidence="2" id="KW-1185">Reference proteome</keyword>
<dbReference type="CDD" id="cd00090">
    <property type="entry name" value="HTH_ARSR"/>
    <property type="match status" value="1"/>
</dbReference>
<dbReference type="RefSeq" id="WP_131892631.1">
    <property type="nucleotide sequence ID" value="NZ_SMKZ01000006.1"/>
</dbReference>
<dbReference type="Gene3D" id="1.10.10.10">
    <property type="entry name" value="Winged helix-like DNA-binding domain superfamily/Winged helix DNA-binding domain"/>
    <property type="match status" value="1"/>
</dbReference>
<gene>
    <name evidence="1" type="ORF">E1269_06630</name>
</gene>
<dbReference type="OrthoDB" id="3460651at2"/>
<evidence type="ECO:0000313" key="2">
    <source>
        <dbReference type="Proteomes" id="UP000294739"/>
    </source>
</evidence>
<dbReference type="PANTHER" id="PTHR43132">
    <property type="entry name" value="ARSENICAL RESISTANCE OPERON REPRESSOR ARSR-RELATED"/>
    <property type="match status" value="1"/>
</dbReference>
<dbReference type="Proteomes" id="UP000294739">
    <property type="component" value="Unassembled WGS sequence"/>
</dbReference>
<dbReference type="InterPro" id="IPR036388">
    <property type="entry name" value="WH-like_DNA-bd_sf"/>
</dbReference>
<dbReference type="EMBL" id="SMKZ01000006">
    <property type="protein sequence ID" value="TDE13062.1"/>
    <property type="molecule type" value="Genomic_DNA"/>
</dbReference>
<name>A0A4R5DGC3_9ACTN</name>
<dbReference type="SUPFAM" id="SSF46785">
    <property type="entry name" value="Winged helix' DNA-binding domain"/>
    <property type="match status" value="1"/>
</dbReference>
<dbReference type="InterPro" id="IPR051011">
    <property type="entry name" value="Metal_resp_trans_reg"/>
</dbReference>
<dbReference type="InParanoid" id="A0A4R5DGC3"/>